<reference evidence="1" key="2">
    <citation type="submission" date="2013-05" db="EMBL/GenBank/DDBJ databases">
        <authorList>
            <person name="Carter J.-M."/>
            <person name="Baker S.C."/>
            <person name="Pink R."/>
            <person name="Carter D.R.F."/>
            <person name="Collins A."/>
            <person name="Tomlin J."/>
            <person name="Gibbs M."/>
            <person name="Breuker C.J."/>
        </authorList>
    </citation>
    <scope>NUCLEOTIDE SEQUENCE</scope>
    <source>
        <tissue evidence="1">Ovary</tissue>
    </source>
</reference>
<protein>
    <submittedName>
        <fullName evidence="1">Uncharacterized protein</fullName>
    </submittedName>
</protein>
<accession>S4P6E5</accession>
<dbReference type="EMBL" id="GAIX01008187">
    <property type="protein sequence ID" value="JAA84373.1"/>
    <property type="molecule type" value="Transcribed_RNA"/>
</dbReference>
<organism evidence="1">
    <name type="scientific">Pararge aegeria</name>
    <name type="common">speckled wood butterfly</name>
    <dbReference type="NCBI Taxonomy" id="116150"/>
    <lineage>
        <taxon>Eukaryota</taxon>
        <taxon>Metazoa</taxon>
        <taxon>Ecdysozoa</taxon>
        <taxon>Arthropoda</taxon>
        <taxon>Hexapoda</taxon>
        <taxon>Insecta</taxon>
        <taxon>Pterygota</taxon>
        <taxon>Neoptera</taxon>
        <taxon>Endopterygota</taxon>
        <taxon>Lepidoptera</taxon>
        <taxon>Glossata</taxon>
        <taxon>Ditrysia</taxon>
        <taxon>Papilionoidea</taxon>
        <taxon>Nymphalidae</taxon>
        <taxon>Satyrinae</taxon>
        <taxon>Satyrini</taxon>
        <taxon>Parargina</taxon>
        <taxon>Pararge</taxon>
    </lineage>
</organism>
<reference evidence="1" key="1">
    <citation type="journal article" date="2013" name="BMC Genomics">
        <title>Unscrambling butterfly oogenesis.</title>
        <authorList>
            <person name="Carter J.M."/>
            <person name="Baker S.C."/>
            <person name="Pink R."/>
            <person name="Carter D.R."/>
            <person name="Collins A."/>
            <person name="Tomlin J."/>
            <person name="Gibbs M."/>
            <person name="Breuker C.J."/>
        </authorList>
    </citation>
    <scope>NUCLEOTIDE SEQUENCE</scope>
    <source>
        <tissue evidence="1">Ovary</tissue>
    </source>
</reference>
<dbReference type="AlphaFoldDB" id="S4P6E5"/>
<evidence type="ECO:0000313" key="1">
    <source>
        <dbReference type="EMBL" id="JAA84373.1"/>
    </source>
</evidence>
<name>S4P6E5_9NEOP</name>
<proteinExistence type="predicted"/>
<feature type="non-terminal residue" evidence="1">
    <location>
        <position position="86"/>
    </location>
</feature>
<sequence length="86" mass="10001">MSGQLPLMGNLFYMKETPVLAPCMRYRFKSCPKELCTGFFTKVSTLGSKGILRVSRDLLVLDFTINIYRVHPQVLKNMLCRRNHYL</sequence>